<evidence type="ECO:0000313" key="1">
    <source>
        <dbReference type="EMBL" id="MFC4310619.1"/>
    </source>
</evidence>
<dbReference type="InterPro" id="IPR029068">
    <property type="entry name" value="Glyas_Bleomycin-R_OHBP_Dase"/>
</dbReference>
<name>A0ABV8SVZ2_9GAMM</name>
<proteinExistence type="predicted"/>
<keyword evidence="2" id="KW-1185">Reference proteome</keyword>
<dbReference type="SUPFAM" id="SSF54593">
    <property type="entry name" value="Glyoxalase/Bleomycin resistance protein/Dihydroxybiphenyl dioxygenase"/>
    <property type="match status" value="2"/>
</dbReference>
<reference evidence="2" key="1">
    <citation type="journal article" date="2019" name="Int. J. Syst. Evol. Microbiol.">
        <title>The Global Catalogue of Microorganisms (GCM) 10K type strain sequencing project: providing services to taxonomists for standard genome sequencing and annotation.</title>
        <authorList>
            <consortium name="The Broad Institute Genomics Platform"/>
            <consortium name="The Broad Institute Genome Sequencing Center for Infectious Disease"/>
            <person name="Wu L."/>
            <person name="Ma J."/>
        </authorList>
    </citation>
    <scope>NUCLEOTIDE SEQUENCE [LARGE SCALE GENOMIC DNA]</scope>
    <source>
        <strain evidence="2">CGMCC 1.10759</strain>
    </source>
</reference>
<sequence>MFGRFLEISVHAPEIRDSLAFYESLGFVQAPVGETFPHPYAVVTDGRLFLGLHGRALPSPALTFVMPRLMHGIEQLEQLGIELEDLQLGNEVFNRVSFRDPSGQYVNVFEARTFSPPQFESHPATTCGYFTEYGLPAREQGAMRVFWEALGFVAWDEQSEPFARTAITSDHLNLSLYRSRAFRQPVLTFEDPDMRERLARLKERGLQLSDEMPDSLDESCNAILIAPEGTRLLLIQSED</sequence>
<organism evidence="1 2">
    <name type="scientific">Steroidobacter flavus</name>
    <dbReference type="NCBI Taxonomy" id="1842136"/>
    <lineage>
        <taxon>Bacteria</taxon>
        <taxon>Pseudomonadati</taxon>
        <taxon>Pseudomonadota</taxon>
        <taxon>Gammaproteobacteria</taxon>
        <taxon>Steroidobacterales</taxon>
        <taxon>Steroidobacteraceae</taxon>
        <taxon>Steroidobacter</taxon>
    </lineage>
</organism>
<dbReference type="EMBL" id="JBHSDU010000003">
    <property type="protein sequence ID" value="MFC4310619.1"/>
    <property type="molecule type" value="Genomic_DNA"/>
</dbReference>
<gene>
    <name evidence="1" type="ORF">ACFPN2_16120</name>
</gene>
<dbReference type="RefSeq" id="WP_380598249.1">
    <property type="nucleotide sequence ID" value="NZ_JBHSDU010000003.1"/>
</dbReference>
<protein>
    <submittedName>
        <fullName evidence="1">VOC family protein</fullName>
    </submittedName>
</protein>
<comment type="caution">
    <text evidence="1">The sequence shown here is derived from an EMBL/GenBank/DDBJ whole genome shotgun (WGS) entry which is preliminary data.</text>
</comment>
<dbReference type="Proteomes" id="UP001595904">
    <property type="component" value="Unassembled WGS sequence"/>
</dbReference>
<accession>A0ABV8SVZ2</accession>
<evidence type="ECO:0000313" key="2">
    <source>
        <dbReference type="Proteomes" id="UP001595904"/>
    </source>
</evidence>